<name>A0A5C8NJG7_9ACTN</name>
<dbReference type="InterPro" id="IPR001322">
    <property type="entry name" value="Lamin_tail_dom"/>
</dbReference>
<accession>A0A5C8NJG7</accession>
<evidence type="ECO:0000313" key="4">
    <source>
        <dbReference type="Proteomes" id="UP000321571"/>
    </source>
</evidence>
<reference evidence="3 4" key="1">
    <citation type="submission" date="2019-06" db="EMBL/GenBank/DDBJ databases">
        <title>Aeromicrobium sp. nov., isolated from a maize field.</title>
        <authorList>
            <person name="Lin S.-Y."/>
            <person name="Tsai C.-F."/>
            <person name="Young C.-C."/>
        </authorList>
    </citation>
    <scope>NUCLEOTIDE SEQUENCE [LARGE SCALE GENOMIC DNA]</scope>
    <source>
        <strain evidence="3 4">CC-CFT486</strain>
    </source>
</reference>
<dbReference type="SUPFAM" id="SSF56219">
    <property type="entry name" value="DNase I-like"/>
    <property type="match status" value="1"/>
</dbReference>
<protein>
    <recommendedName>
        <fullName evidence="2">LTD domain-containing protein</fullName>
    </recommendedName>
</protein>
<evidence type="ECO:0000313" key="3">
    <source>
        <dbReference type="EMBL" id="TXL60951.1"/>
    </source>
</evidence>
<dbReference type="InterPro" id="IPR036415">
    <property type="entry name" value="Lamin_tail_dom_sf"/>
</dbReference>
<dbReference type="InterPro" id="IPR005135">
    <property type="entry name" value="Endo/exonuclease/phosphatase"/>
</dbReference>
<dbReference type="Gene3D" id="3.60.10.10">
    <property type="entry name" value="Endonuclease/exonuclease/phosphatase"/>
    <property type="match status" value="1"/>
</dbReference>
<dbReference type="PANTHER" id="PTHR42834">
    <property type="entry name" value="ENDONUCLEASE/EXONUCLEASE/PHOSPHATASE FAMILY PROTEIN (AFU_ORTHOLOGUE AFUA_3G09210)"/>
    <property type="match status" value="1"/>
</dbReference>
<proteinExistence type="predicted"/>
<feature type="domain" description="LTD" evidence="2">
    <location>
        <begin position="7"/>
        <end position="141"/>
    </location>
</feature>
<dbReference type="SUPFAM" id="SSF74853">
    <property type="entry name" value="Lamin A/C globular tail domain"/>
    <property type="match status" value="1"/>
</dbReference>
<organism evidence="3 4">
    <name type="scientific">Aeromicrobium terrae</name>
    <dbReference type="NCBI Taxonomy" id="2498846"/>
    <lineage>
        <taxon>Bacteria</taxon>
        <taxon>Bacillati</taxon>
        <taxon>Actinomycetota</taxon>
        <taxon>Actinomycetes</taxon>
        <taxon>Propionibacteriales</taxon>
        <taxon>Nocardioidaceae</taxon>
        <taxon>Aeromicrobium</taxon>
    </lineage>
</organism>
<dbReference type="InterPro" id="IPR036691">
    <property type="entry name" value="Endo/exonu/phosph_ase_sf"/>
</dbReference>
<feature type="region of interest" description="Disordered" evidence="1">
    <location>
        <begin position="151"/>
        <end position="202"/>
    </location>
</feature>
<dbReference type="AlphaFoldDB" id="A0A5C8NJG7"/>
<evidence type="ECO:0000259" key="2">
    <source>
        <dbReference type="PROSITE" id="PS51841"/>
    </source>
</evidence>
<dbReference type="OrthoDB" id="1016457at2"/>
<dbReference type="Proteomes" id="UP000321571">
    <property type="component" value="Unassembled WGS sequence"/>
</dbReference>
<comment type="caution">
    <text evidence="3">The sequence shown here is derived from an EMBL/GenBank/DDBJ whole genome shotgun (WGS) entry which is preliminary data.</text>
</comment>
<dbReference type="CDD" id="cd04486">
    <property type="entry name" value="YhcR_OBF_like"/>
    <property type="match status" value="1"/>
</dbReference>
<feature type="compositionally biased region" description="Low complexity" evidence="1">
    <location>
        <begin position="151"/>
        <end position="160"/>
    </location>
</feature>
<dbReference type="PROSITE" id="PS51841">
    <property type="entry name" value="LTD"/>
    <property type="match status" value="1"/>
</dbReference>
<evidence type="ECO:0000256" key="1">
    <source>
        <dbReference type="SAM" id="MobiDB-lite"/>
    </source>
</evidence>
<keyword evidence="4" id="KW-1185">Reference proteome</keyword>
<dbReference type="Pfam" id="PF00932">
    <property type="entry name" value="LTD"/>
    <property type="match status" value="1"/>
</dbReference>
<gene>
    <name evidence="3" type="ORF">FHP06_09330</name>
</gene>
<dbReference type="Pfam" id="PF03372">
    <property type="entry name" value="Exo_endo_phos"/>
    <property type="match status" value="1"/>
</dbReference>
<dbReference type="PANTHER" id="PTHR42834:SF1">
    <property type="entry name" value="ENDONUCLEASE_EXONUCLEASE_PHOSPHATASE FAMILY PROTEIN (AFU_ORTHOLOGUE AFUA_3G09210)"/>
    <property type="match status" value="1"/>
</dbReference>
<dbReference type="EMBL" id="VDUX01000004">
    <property type="protein sequence ID" value="TXL60951.1"/>
    <property type="molecule type" value="Genomic_DNA"/>
</dbReference>
<dbReference type="GO" id="GO:0003824">
    <property type="term" value="F:catalytic activity"/>
    <property type="evidence" value="ECO:0007669"/>
    <property type="project" value="InterPro"/>
</dbReference>
<sequence>MGVVAMPSASAAPSTLVVSEVYGGGGNTGAPFQNDFIELYNAGSSAVDLSGYSVQYHSSSATGSWQVTGLPGSIGADEHFLVAEAAGAGNGDPLPTSQASGSISMSGTSGTVALVHGTAALTCGVDCTTDATVVDLVGYGTAAIHEGATAAPATSNTTSAQRNASGADTDDNGADFSTAAPTPEGDGGGSGDPEPGDLRIHDLQGDGWISPKAGEQVTNVPGIVTAVRTKGSRGFWIQDSTPDDDPATSEGVFVFGSPGNVAVGDSVLVSGKVSDFYPSGPPSSGSDLSVTEIGSPTVTVLSSGNDVPAPIVIGPTTVPGTYAPDLGGSNIEGTPVTPDRSALDFYESIEGMRVQVDDARVVGPSNKYGEQFVTTKPDKAASYRGGAVLLGENLIPSGRLEVVANDGANLGLDVGDVLQGATVGPIDYSDFGGYLVAAQTVGTVQHNHLPRVTASAQTARQLAVATYNVENLAPSDSDSKYAALAEGVVENLASPDVVALEEVQDNTGATDDGVVDATDTLTKLTAAISAAGGPDYEWRSVDPVNDKDGGQPGGNIRVAFLFNPKRVSFVDSGSSTVDRSTTGTQVQKHVFALPTLSLSPGRIDPTNPVWRDSRKPLVGEFRFRGKPVYVIANHFNSKGGDQNADGRYQYPEQSSATQRAGQALVVHRFVEQLKAASKQARVVVLGDLNDYQFSPTLSVLRTGKADGTGTPILNDLITTLPADQQYTYIFNGVSQVLDHILVTPNLKKVQYQVVHVNAEYHDQVSDHDPQVVRITP</sequence>